<sequence length="462" mass="53350">MKVNLSIVFKSFSVPYYYSILFGWMPIRIPKNDSEMKNKSLWCIPGLIFSLSYIILLIVSGSTTQALRNAIKYQGNRTLSNITIHDRIQIVVGPMFIISLWLNQTIMIIIHILMPFHLKGLRTVFKLFNVFFKCHGSIIGDENTINMIARNTNIESGMMIIMNTVLSIVSVTTSFNRIRLTFAWKLYILIDNVIHKLAAISLCVQFWCMCSVLAKCYKCLNVSLDRLRIRKNHVTIRPPGLFTMPDRLTLPTNMVTHIRKLNQAHTDLCSILDHTNGVYQVCTDIFNIRLVVYYILYYFVLMTCCIYLHKVLILLSIITCVLSMLPHLFVLGIIMAYSNFKITPQLSMVIWPLHYMIRVYIVCKAASIASNEARRTKTILNAAFHKHLTDDEKNGIKGFLERIDNKKIRFSLYGLSYLDDEYFLSSVMAVGGYLVIIIQSYMTVIEEQYPIYDRPTADKFDE</sequence>
<dbReference type="InterPro" id="IPR013604">
    <property type="entry name" value="7TM_chemorcpt"/>
</dbReference>
<proteinExistence type="inferred from homology"/>
<evidence type="ECO:0000313" key="7">
    <source>
        <dbReference type="EnsemblMetazoa" id="XP_016658520.2"/>
    </source>
</evidence>
<feature type="transmembrane region" description="Helical" evidence="6">
    <location>
        <begin position="422"/>
        <end position="444"/>
    </location>
</feature>
<dbReference type="OrthoDB" id="6595535at2759"/>
<dbReference type="GO" id="GO:0050909">
    <property type="term" value="P:sensory perception of taste"/>
    <property type="evidence" value="ECO:0007669"/>
    <property type="project" value="InterPro"/>
</dbReference>
<feature type="transmembrane region" description="Helical" evidence="6">
    <location>
        <begin position="47"/>
        <end position="67"/>
    </location>
</feature>
<dbReference type="RefSeq" id="XP_029345493.1">
    <property type="nucleotide sequence ID" value="XM_029489633.1"/>
</dbReference>
<feature type="transmembrane region" description="Helical" evidence="6">
    <location>
        <begin position="7"/>
        <end position="27"/>
    </location>
</feature>
<organism evidence="7 8">
    <name type="scientific">Acyrthosiphon pisum</name>
    <name type="common">Pea aphid</name>
    <dbReference type="NCBI Taxonomy" id="7029"/>
    <lineage>
        <taxon>Eukaryota</taxon>
        <taxon>Metazoa</taxon>
        <taxon>Ecdysozoa</taxon>
        <taxon>Arthropoda</taxon>
        <taxon>Hexapoda</taxon>
        <taxon>Insecta</taxon>
        <taxon>Pterygota</taxon>
        <taxon>Neoptera</taxon>
        <taxon>Paraneoptera</taxon>
        <taxon>Hemiptera</taxon>
        <taxon>Sternorrhyncha</taxon>
        <taxon>Aphidomorpha</taxon>
        <taxon>Aphidoidea</taxon>
        <taxon>Aphididae</taxon>
        <taxon>Macrosiphini</taxon>
        <taxon>Acyrthosiphon</taxon>
    </lineage>
</organism>
<comment type="subcellular location">
    <subcellularLocation>
        <location evidence="1 6">Cell membrane</location>
        <topology evidence="1 6">Multi-pass membrane protein</topology>
    </subcellularLocation>
</comment>
<reference evidence="8" key="1">
    <citation type="submission" date="2010-06" db="EMBL/GenBank/DDBJ databases">
        <authorList>
            <person name="Jiang H."/>
            <person name="Abraham K."/>
            <person name="Ali S."/>
            <person name="Alsbrooks S.L."/>
            <person name="Anim B.N."/>
            <person name="Anosike U.S."/>
            <person name="Attaway T."/>
            <person name="Bandaranaike D.P."/>
            <person name="Battles P.K."/>
            <person name="Bell S.N."/>
            <person name="Bell A.V."/>
            <person name="Beltran B."/>
            <person name="Bickham C."/>
            <person name="Bustamante Y."/>
            <person name="Caleb T."/>
            <person name="Canada A."/>
            <person name="Cardenas V."/>
            <person name="Carter K."/>
            <person name="Chacko J."/>
            <person name="Chandrabose M.N."/>
            <person name="Chavez D."/>
            <person name="Chavez A."/>
            <person name="Chen L."/>
            <person name="Chu H.-S."/>
            <person name="Claassen K.J."/>
            <person name="Cockrell R."/>
            <person name="Collins M."/>
            <person name="Cooper J.A."/>
            <person name="Cree A."/>
            <person name="Curry S.M."/>
            <person name="Da Y."/>
            <person name="Dao M.D."/>
            <person name="Das B."/>
            <person name="Davila M.-L."/>
            <person name="Davy-Carroll L."/>
            <person name="Denson S."/>
            <person name="Dinh H."/>
            <person name="Ebong V.E."/>
            <person name="Edwards J.R."/>
            <person name="Egan A."/>
            <person name="El-Daye J."/>
            <person name="Escobedo L."/>
            <person name="Fernandez S."/>
            <person name="Fernando P.R."/>
            <person name="Flagg N."/>
            <person name="Forbes L.D."/>
            <person name="Fowler R.G."/>
            <person name="Fu Q."/>
            <person name="Gabisi R.A."/>
            <person name="Ganer J."/>
            <person name="Garbino Pronczuk A."/>
            <person name="Garcia R.M."/>
            <person name="Garner T."/>
            <person name="Garrett T.E."/>
            <person name="Gonzalez D.A."/>
            <person name="Hamid H."/>
            <person name="Hawkins E.S."/>
            <person name="Hirani K."/>
            <person name="Hogues M.E."/>
            <person name="Hollins B."/>
            <person name="Hsiao C.-H."/>
            <person name="Jabil R."/>
            <person name="James M.L."/>
            <person name="Jhangiani S.N."/>
            <person name="Johnson B."/>
            <person name="Johnson Q."/>
            <person name="Joshi V."/>
            <person name="Kalu J.B."/>
            <person name="Kam C."/>
            <person name="Kashfia A."/>
            <person name="Keebler J."/>
            <person name="Kisamo H."/>
            <person name="Kovar C.L."/>
            <person name="Lago L.A."/>
            <person name="Lai C.-Y."/>
            <person name="Laidlaw J."/>
            <person name="Lara F."/>
            <person name="Le T.-K."/>
            <person name="Lee S.L."/>
            <person name="Legall F.H."/>
            <person name="Lemon S.J."/>
            <person name="Lewis L.R."/>
            <person name="Li B."/>
            <person name="Liu Y."/>
            <person name="Liu Y.-S."/>
            <person name="Lopez J."/>
            <person name="Lozado R.J."/>
            <person name="Lu J."/>
            <person name="Madu R.C."/>
            <person name="Maheshwari M."/>
            <person name="Maheshwari R."/>
            <person name="Malloy K."/>
            <person name="Martinez E."/>
            <person name="Mathew T."/>
            <person name="Mercado I.C."/>
            <person name="Mercado C."/>
            <person name="Meyer B."/>
            <person name="Montgomery K."/>
            <person name="Morgan M.B."/>
            <person name="Munidasa M."/>
            <person name="Nazareth L.V."/>
            <person name="Nelson J."/>
            <person name="Ng B.M."/>
            <person name="Nguyen N.B."/>
            <person name="Nguyen P.Q."/>
            <person name="Nguyen T."/>
            <person name="Obregon M."/>
            <person name="Okwuonu G.O."/>
            <person name="Onwere C.G."/>
            <person name="Orozco G."/>
            <person name="Parra A."/>
            <person name="Patel S."/>
            <person name="Patil S."/>
            <person name="Perez A."/>
            <person name="Perez Y."/>
            <person name="Pham C."/>
            <person name="Primus E.L."/>
            <person name="Pu L.-L."/>
            <person name="Puazo M."/>
            <person name="Qin X."/>
            <person name="Quiroz J.B."/>
            <person name="Reese J."/>
            <person name="Richards S."/>
            <person name="Rives C.M."/>
            <person name="Robberts R."/>
            <person name="Ruiz S.J."/>
            <person name="Ruiz M.J."/>
            <person name="Santibanez J."/>
            <person name="Schneider B.W."/>
            <person name="Sisson I."/>
            <person name="Smith M."/>
            <person name="Sodergren E."/>
            <person name="Song X.-Z."/>
            <person name="Song B.B."/>
            <person name="Summersgill H."/>
            <person name="Thelus R."/>
            <person name="Thornton R.D."/>
            <person name="Trejos Z.Y."/>
            <person name="Usmani K."/>
            <person name="Vattathil S."/>
            <person name="Villasana D."/>
            <person name="Walker D.L."/>
            <person name="Wang S."/>
            <person name="Wang K."/>
            <person name="White C.S."/>
            <person name="Williams A.C."/>
            <person name="Williamson J."/>
            <person name="Wilson K."/>
            <person name="Woghiren I.O."/>
            <person name="Woodworth J.R."/>
            <person name="Worley K.C."/>
            <person name="Wright R.A."/>
            <person name="Wu W."/>
            <person name="Young L."/>
            <person name="Zhang L."/>
            <person name="Zhang J."/>
            <person name="Zhu Y."/>
            <person name="Muzny D.M."/>
            <person name="Weinstock G."/>
            <person name="Gibbs R.A."/>
        </authorList>
    </citation>
    <scope>NUCLEOTIDE SEQUENCE [LARGE SCALE GENOMIC DNA]</scope>
    <source>
        <strain evidence="8">LSR1</strain>
    </source>
</reference>
<comment type="similarity">
    <text evidence="6">Belongs to the insect chemoreceptor superfamily. Gustatory receptor (GR) family.</text>
</comment>
<evidence type="ECO:0000313" key="8">
    <source>
        <dbReference type="Proteomes" id="UP000007819"/>
    </source>
</evidence>
<dbReference type="Proteomes" id="UP000007819">
    <property type="component" value="Chromosome A2"/>
</dbReference>
<dbReference type="EnsemblMetazoa" id="XM_029489633.1">
    <property type="protein sequence ID" value="XP_029345493.1"/>
    <property type="gene ID" value="LOC107883306"/>
</dbReference>
<keyword evidence="4 6" id="KW-1133">Transmembrane helix</keyword>
<feature type="transmembrane region" description="Helical" evidence="6">
    <location>
        <begin position="156"/>
        <end position="175"/>
    </location>
</feature>
<evidence type="ECO:0000256" key="3">
    <source>
        <dbReference type="ARBA" id="ARBA00022692"/>
    </source>
</evidence>
<dbReference type="Pfam" id="PF08395">
    <property type="entry name" value="7tm_7"/>
    <property type="match status" value="1"/>
</dbReference>
<accession>A0A8R2D2P6</accession>
<dbReference type="EnsemblMetazoa" id="XM_016803031.2">
    <property type="protein sequence ID" value="XP_016658520.2"/>
    <property type="gene ID" value="LOC107883306"/>
</dbReference>
<feature type="transmembrane region" description="Helical" evidence="6">
    <location>
        <begin position="315"/>
        <end position="337"/>
    </location>
</feature>
<keyword evidence="5 6" id="KW-0472">Membrane</keyword>
<evidence type="ECO:0000256" key="5">
    <source>
        <dbReference type="ARBA" id="ARBA00023136"/>
    </source>
</evidence>
<keyword evidence="6" id="KW-0807">Transducer</keyword>
<keyword evidence="8" id="KW-1185">Reference proteome</keyword>
<evidence type="ECO:0000256" key="6">
    <source>
        <dbReference type="RuleBase" id="RU363108"/>
    </source>
</evidence>
<dbReference type="KEGG" id="api:107883306"/>
<dbReference type="AlphaFoldDB" id="A0A8R2D2P6"/>
<keyword evidence="2 6" id="KW-1003">Cell membrane</keyword>
<dbReference type="GO" id="GO:0005886">
    <property type="term" value="C:plasma membrane"/>
    <property type="evidence" value="ECO:0007669"/>
    <property type="project" value="UniProtKB-SubCell"/>
</dbReference>
<protein>
    <recommendedName>
        <fullName evidence="6">Gustatory receptor</fullName>
    </recommendedName>
</protein>
<comment type="function">
    <text evidence="6">Gustatory receptor which mediates acceptance or avoidance behavior, depending on its substrates.</text>
</comment>
<evidence type="ECO:0000256" key="2">
    <source>
        <dbReference type="ARBA" id="ARBA00022475"/>
    </source>
</evidence>
<keyword evidence="6" id="KW-0675">Receptor</keyword>
<dbReference type="RefSeq" id="XP_016658520.2">
    <property type="nucleotide sequence ID" value="XM_016803031.2"/>
</dbReference>
<dbReference type="GO" id="GO:0007165">
    <property type="term" value="P:signal transduction"/>
    <property type="evidence" value="ECO:0007669"/>
    <property type="project" value="UniProtKB-KW"/>
</dbReference>
<reference evidence="7" key="2">
    <citation type="submission" date="2022-06" db="UniProtKB">
        <authorList>
            <consortium name="EnsemblMetazoa"/>
        </authorList>
    </citation>
    <scope>IDENTIFICATION</scope>
</reference>
<name>A0A8R2D2P6_ACYPI</name>
<keyword evidence="3 6" id="KW-0812">Transmembrane</keyword>
<feature type="transmembrane region" description="Helical" evidence="6">
    <location>
        <begin position="88"/>
        <end position="114"/>
    </location>
</feature>
<dbReference type="GeneID" id="107883306"/>
<evidence type="ECO:0000256" key="1">
    <source>
        <dbReference type="ARBA" id="ARBA00004651"/>
    </source>
</evidence>
<feature type="transmembrane region" description="Helical" evidence="6">
    <location>
        <begin position="290"/>
        <end position="309"/>
    </location>
</feature>
<evidence type="ECO:0000256" key="4">
    <source>
        <dbReference type="ARBA" id="ARBA00022989"/>
    </source>
</evidence>